<sequence length="256" mass="28146">PSTACRSRRRAGPCRRRRLAVLRRLAHPEATDAHGRTGPLRVVVAPVRSLLQPQLKGLGDLEPVQLAPGAEADLEEVARRLTDMAYARVDLVTKRGEYAVRGGILDVFPPTDEHPSRVEFWGDEVEEIRTFAVADQRTIEQVTQLWAPPCRELLLTPEVRERAAALAEQHPELAEILDRLAEGIPVEGMESLVPALLGNESLELLLDVMPAGTHVLLCDPERIRTRAHDLVRTSEEFLQASWAAAAVGGQAPVDLG</sequence>
<evidence type="ECO:0000313" key="5">
    <source>
        <dbReference type="Proteomes" id="UP001597053"/>
    </source>
</evidence>
<comment type="caution">
    <text evidence="4">The sequence shown here is derived from an EMBL/GenBank/DDBJ whole genome shotgun (WGS) entry which is preliminary data.</text>
</comment>
<dbReference type="Pfam" id="PF17757">
    <property type="entry name" value="UvrB_inter"/>
    <property type="match status" value="1"/>
</dbReference>
<gene>
    <name evidence="4" type="ORF">ACFQZ8_27755</name>
</gene>
<dbReference type="Gene3D" id="3.40.50.11180">
    <property type="match status" value="1"/>
</dbReference>
<dbReference type="PANTHER" id="PTHR24029">
    <property type="entry name" value="UVRABC SYSTEM PROTEIN B"/>
    <property type="match status" value="1"/>
</dbReference>
<keyword evidence="1" id="KW-0547">Nucleotide-binding</keyword>
<evidence type="ECO:0000256" key="2">
    <source>
        <dbReference type="ARBA" id="ARBA00022840"/>
    </source>
</evidence>
<name>A0ABW3A9S9_9ACTN</name>
<dbReference type="InterPro" id="IPR004807">
    <property type="entry name" value="UvrB"/>
</dbReference>
<dbReference type="PANTHER" id="PTHR24029:SF1">
    <property type="entry name" value="TRANSCRIPTION-REPAIR-COUPLING FACTOR"/>
    <property type="match status" value="1"/>
</dbReference>
<dbReference type="Proteomes" id="UP001597053">
    <property type="component" value="Unassembled WGS sequence"/>
</dbReference>
<feature type="domain" description="UvrB interaction" evidence="3">
    <location>
        <begin position="64"/>
        <end position="149"/>
    </location>
</feature>
<evidence type="ECO:0000256" key="1">
    <source>
        <dbReference type="ARBA" id="ARBA00022741"/>
    </source>
</evidence>
<dbReference type="InterPro" id="IPR027417">
    <property type="entry name" value="P-loop_NTPase"/>
</dbReference>
<reference evidence="5" key="1">
    <citation type="journal article" date="2019" name="Int. J. Syst. Evol. Microbiol.">
        <title>The Global Catalogue of Microorganisms (GCM) 10K type strain sequencing project: providing services to taxonomists for standard genome sequencing and annotation.</title>
        <authorList>
            <consortium name="The Broad Institute Genomics Platform"/>
            <consortium name="The Broad Institute Genome Sequencing Center for Infectious Disease"/>
            <person name="Wu L."/>
            <person name="Ma J."/>
        </authorList>
    </citation>
    <scope>NUCLEOTIDE SEQUENCE [LARGE SCALE GENOMIC DNA]</scope>
    <source>
        <strain evidence="5">JCM 32148</strain>
    </source>
</reference>
<feature type="non-terminal residue" evidence="4">
    <location>
        <position position="256"/>
    </location>
</feature>
<organism evidence="4 5">
    <name type="scientific">Micromonospora azadirachtae</name>
    <dbReference type="NCBI Taxonomy" id="1970735"/>
    <lineage>
        <taxon>Bacteria</taxon>
        <taxon>Bacillati</taxon>
        <taxon>Actinomycetota</taxon>
        <taxon>Actinomycetes</taxon>
        <taxon>Micromonosporales</taxon>
        <taxon>Micromonosporaceae</taxon>
        <taxon>Micromonospora</taxon>
    </lineage>
</organism>
<proteinExistence type="predicted"/>
<accession>A0ABW3A9S9</accession>
<dbReference type="EMBL" id="JBHTHM010002202">
    <property type="protein sequence ID" value="MFD0787718.1"/>
    <property type="molecule type" value="Genomic_DNA"/>
</dbReference>
<protein>
    <submittedName>
        <fullName evidence="4">Transcription-repair coupling factor</fullName>
    </submittedName>
</protein>
<evidence type="ECO:0000313" key="4">
    <source>
        <dbReference type="EMBL" id="MFD0787718.1"/>
    </source>
</evidence>
<feature type="non-terminal residue" evidence="4">
    <location>
        <position position="1"/>
    </location>
</feature>
<evidence type="ECO:0000259" key="3">
    <source>
        <dbReference type="Pfam" id="PF17757"/>
    </source>
</evidence>
<keyword evidence="5" id="KW-1185">Reference proteome</keyword>
<keyword evidence="2" id="KW-0067">ATP-binding</keyword>
<dbReference type="InterPro" id="IPR041471">
    <property type="entry name" value="UvrB_inter"/>
</dbReference>
<dbReference type="SUPFAM" id="SSF52540">
    <property type="entry name" value="P-loop containing nucleoside triphosphate hydrolases"/>
    <property type="match status" value="1"/>
</dbReference>
<dbReference type="Gene3D" id="3.30.2060.10">
    <property type="entry name" value="Penicillin-binding protein 1b domain"/>
    <property type="match status" value="1"/>
</dbReference>